<dbReference type="AlphaFoldDB" id="A0A9Q1BB70"/>
<comment type="caution">
    <text evidence="1">The sequence shown here is derived from an EMBL/GenBank/DDBJ whole genome shotgun (WGS) entry which is preliminary data.</text>
</comment>
<evidence type="ECO:0000313" key="1">
    <source>
        <dbReference type="EMBL" id="KAJ8018993.1"/>
    </source>
</evidence>
<protein>
    <submittedName>
        <fullName evidence="1">Uncharacterized protein</fullName>
    </submittedName>
</protein>
<dbReference type="Proteomes" id="UP001152320">
    <property type="component" value="Unassembled WGS sequence"/>
</dbReference>
<sequence>MWKTFFTHFEKLTGQLQRSKDNWYFLIQGKFVGKAQEVYFSLSVTAEDIVSYNDVKMAVLQAYELICETYRQKFRSCRKSDDQTHLELAHVEENYSIFCSFQEVSEFNQLRQLILVEEFKRYLR</sequence>
<dbReference type="SUPFAM" id="SSF47353">
    <property type="entry name" value="Retrovirus capsid dimerization domain-like"/>
    <property type="match status" value="1"/>
</dbReference>
<keyword evidence="2" id="KW-1185">Reference proteome</keyword>
<gene>
    <name evidence="1" type="ORF">HOLleu_42682</name>
</gene>
<dbReference type="EMBL" id="JAIZAY010000116">
    <property type="protein sequence ID" value="KAJ8018993.1"/>
    <property type="molecule type" value="Genomic_DNA"/>
</dbReference>
<dbReference type="PANTHER" id="PTHR46888:SF13">
    <property type="entry name" value="RIBONUCLEASE H"/>
    <property type="match status" value="1"/>
</dbReference>
<dbReference type="PANTHER" id="PTHR46888">
    <property type="entry name" value="ZINC KNUCKLE DOMAINCONTAINING PROTEIN-RELATED"/>
    <property type="match status" value="1"/>
</dbReference>
<accession>A0A9Q1BB70</accession>
<reference evidence="1" key="1">
    <citation type="submission" date="2021-10" db="EMBL/GenBank/DDBJ databases">
        <title>Tropical sea cucumber genome reveals ecological adaptation and Cuvierian tubules defense mechanism.</title>
        <authorList>
            <person name="Chen T."/>
        </authorList>
    </citation>
    <scope>NUCLEOTIDE SEQUENCE</scope>
    <source>
        <strain evidence="1">Nanhai2018</strain>
        <tissue evidence="1">Muscle</tissue>
    </source>
</reference>
<dbReference type="OrthoDB" id="10063366at2759"/>
<evidence type="ECO:0000313" key="2">
    <source>
        <dbReference type="Proteomes" id="UP001152320"/>
    </source>
</evidence>
<organism evidence="1 2">
    <name type="scientific">Holothuria leucospilota</name>
    <name type="common">Black long sea cucumber</name>
    <name type="synonym">Mertensiothuria leucospilota</name>
    <dbReference type="NCBI Taxonomy" id="206669"/>
    <lineage>
        <taxon>Eukaryota</taxon>
        <taxon>Metazoa</taxon>
        <taxon>Echinodermata</taxon>
        <taxon>Eleutherozoa</taxon>
        <taxon>Echinozoa</taxon>
        <taxon>Holothuroidea</taxon>
        <taxon>Aspidochirotacea</taxon>
        <taxon>Aspidochirotida</taxon>
        <taxon>Holothuriidae</taxon>
        <taxon>Holothuria</taxon>
    </lineage>
</organism>
<name>A0A9Q1BB70_HOLLE</name>
<proteinExistence type="predicted"/>